<evidence type="ECO:0000313" key="2">
    <source>
        <dbReference type="WBParaSite" id="JU765_v2.g8808.t1"/>
    </source>
</evidence>
<protein>
    <submittedName>
        <fullName evidence="2">Uncharacterized protein</fullName>
    </submittedName>
</protein>
<accession>A0AC34RQ25</accession>
<name>A0AC34RQ25_9BILA</name>
<reference evidence="2" key="1">
    <citation type="submission" date="2022-11" db="UniProtKB">
        <authorList>
            <consortium name="WormBaseParasite"/>
        </authorList>
    </citation>
    <scope>IDENTIFICATION</scope>
</reference>
<dbReference type="WBParaSite" id="JU765_v2.g8808.t1">
    <property type="protein sequence ID" value="JU765_v2.g8808.t1"/>
    <property type="gene ID" value="JU765_v2.g8808"/>
</dbReference>
<organism evidence="1 2">
    <name type="scientific">Panagrolaimus sp. JU765</name>
    <dbReference type="NCBI Taxonomy" id="591449"/>
    <lineage>
        <taxon>Eukaryota</taxon>
        <taxon>Metazoa</taxon>
        <taxon>Ecdysozoa</taxon>
        <taxon>Nematoda</taxon>
        <taxon>Chromadorea</taxon>
        <taxon>Rhabditida</taxon>
        <taxon>Tylenchina</taxon>
        <taxon>Panagrolaimomorpha</taxon>
        <taxon>Panagrolaimoidea</taxon>
        <taxon>Panagrolaimidae</taxon>
        <taxon>Panagrolaimus</taxon>
    </lineage>
</organism>
<proteinExistence type="predicted"/>
<sequence>MADFVAVEDFTFVPSTACYPACDAGLICVHPSTLRKIPRRTSTRILCDRHLAFPPMDLPPAVRRAAPARPNDPAVLVDVPLVDDV</sequence>
<dbReference type="Proteomes" id="UP000887576">
    <property type="component" value="Unplaced"/>
</dbReference>
<evidence type="ECO:0000313" key="1">
    <source>
        <dbReference type="Proteomes" id="UP000887576"/>
    </source>
</evidence>